<dbReference type="EMBL" id="BDGJ01000197">
    <property type="protein sequence ID" value="GAW94019.1"/>
    <property type="molecule type" value="Genomic_DNA"/>
</dbReference>
<keyword evidence="2" id="KW-1185">Reference proteome</keyword>
<comment type="caution">
    <text evidence="1">The sequence shown here is derived from an EMBL/GenBank/DDBJ whole genome shotgun (WGS) entry which is preliminary data.</text>
</comment>
<reference evidence="2" key="1">
    <citation type="journal article" date="2017" name="Appl. Environ. Microbiol.">
        <title>Genomic Analysis of Calderihabitans maritimus KKC1, a Thermophilic, Hydrogenogenic, Carboxydotrophic Bacterium Isolated from Marine Sediment.</title>
        <authorList>
            <person name="Omae K."/>
            <person name="Yoneda Y."/>
            <person name="Fukuyama Y."/>
            <person name="Yoshida T."/>
            <person name="Sako Y."/>
        </authorList>
    </citation>
    <scope>NUCLEOTIDE SEQUENCE [LARGE SCALE GENOMIC DNA]</scope>
    <source>
        <strain evidence="2">KKC1</strain>
    </source>
</reference>
<evidence type="ECO:0000313" key="2">
    <source>
        <dbReference type="Proteomes" id="UP000197032"/>
    </source>
</evidence>
<dbReference type="Proteomes" id="UP000197032">
    <property type="component" value="Unassembled WGS sequence"/>
</dbReference>
<evidence type="ECO:0000313" key="1">
    <source>
        <dbReference type="EMBL" id="GAW94019.1"/>
    </source>
</evidence>
<proteinExistence type="predicted"/>
<dbReference type="AlphaFoldDB" id="A0A1Z5HWW5"/>
<gene>
    <name evidence="1" type="ORF">KKC1_31380</name>
</gene>
<organism evidence="1 2">
    <name type="scientific">Calderihabitans maritimus</name>
    <dbReference type="NCBI Taxonomy" id="1246530"/>
    <lineage>
        <taxon>Bacteria</taxon>
        <taxon>Bacillati</taxon>
        <taxon>Bacillota</taxon>
        <taxon>Clostridia</taxon>
        <taxon>Neomoorellales</taxon>
        <taxon>Calderihabitantaceae</taxon>
        <taxon>Calderihabitans</taxon>
    </lineage>
</organism>
<name>A0A1Z5HWW5_9FIRM</name>
<protein>
    <submittedName>
        <fullName evidence="1">Uncharacterized protein</fullName>
    </submittedName>
</protein>
<accession>A0A1Z5HWW5</accession>
<sequence length="47" mass="5588">MSWFKKLRKALRHSLPSFLLQEFFRAMANMEADACAFGNFQKGWYRG</sequence>